<dbReference type="GO" id="GO:0016853">
    <property type="term" value="F:isomerase activity"/>
    <property type="evidence" value="ECO:0007669"/>
    <property type="project" value="UniProtKB-KW"/>
</dbReference>
<evidence type="ECO:0000256" key="3">
    <source>
        <dbReference type="ARBA" id="ARBA00023268"/>
    </source>
</evidence>
<evidence type="ECO:0000256" key="2">
    <source>
        <dbReference type="ARBA" id="ARBA00023239"/>
    </source>
</evidence>
<dbReference type="RefSeq" id="WP_088473344.1">
    <property type="nucleotide sequence ID" value="NZ_NISJ01000007.1"/>
</dbReference>
<dbReference type="Proteomes" id="UP000197097">
    <property type="component" value="Unassembled WGS sequence"/>
</dbReference>
<dbReference type="GO" id="GO:0003857">
    <property type="term" value="F:(3S)-3-hydroxyacyl-CoA dehydrogenase (NAD+) activity"/>
    <property type="evidence" value="ECO:0007669"/>
    <property type="project" value="TreeGrafter"/>
</dbReference>
<dbReference type="InterPro" id="IPR001753">
    <property type="entry name" value="Enoyl-CoA_hydra/iso"/>
</dbReference>
<protein>
    <recommendedName>
        <fullName evidence="6">3-hydroxyacyl-CoA dehydrogenase</fullName>
    </recommendedName>
</protein>
<name>A0A246JS87_9SPHN</name>
<reference evidence="4 5" key="1">
    <citation type="journal article" date="2002" name="Int. J. Syst. Evol. Microbiol.">
        <title>Sphingopyxis witflariensis sp. nov., isolated from activated sludge.</title>
        <authorList>
            <person name="Kampfer P."/>
            <person name="Witzenberger R."/>
            <person name="Denner E.B."/>
            <person name="Busse H.J."/>
            <person name="Neef A."/>
        </authorList>
    </citation>
    <scope>NUCLEOTIDE SEQUENCE [LARGE SCALE GENOMIC DNA]</scope>
    <source>
        <strain evidence="4 5">DSM 14551</strain>
    </source>
</reference>
<dbReference type="EMBL" id="NISJ01000007">
    <property type="protein sequence ID" value="OWQ95382.1"/>
    <property type="molecule type" value="Genomic_DNA"/>
</dbReference>
<dbReference type="InterPro" id="IPR008927">
    <property type="entry name" value="6-PGluconate_DH-like_C_sf"/>
</dbReference>
<dbReference type="Gene3D" id="1.10.1040.10">
    <property type="entry name" value="N-(1-d-carboxylethyl)-l-norvaline Dehydrogenase, domain 2"/>
    <property type="match status" value="1"/>
</dbReference>
<keyword evidence="5" id="KW-1185">Reference proteome</keyword>
<dbReference type="SUPFAM" id="SSF52096">
    <property type="entry name" value="ClpP/crotonase"/>
    <property type="match status" value="1"/>
</dbReference>
<dbReference type="AlphaFoldDB" id="A0A246JS87"/>
<evidence type="ECO:0000313" key="5">
    <source>
        <dbReference type="Proteomes" id="UP000197097"/>
    </source>
</evidence>
<organism evidence="4 5">
    <name type="scientific">Sphingopyxis witflariensis</name>
    <dbReference type="NCBI Taxonomy" id="173675"/>
    <lineage>
        <taxon>Bacteria</taxon>
        <taxon>Pseudomonadati</taxon>
        <taxon>Pseudomonadota</taxon>
        <taxon>Alphaproteobacteria</taxon>
        <taxon>Sphingomonadales</taxon>
        <taxon>Sphingomonadaceae</taxon>
        <taxon>Sphingopyxis</taxon>
    </lineage>
</organism>
<dbReference type="InterPro" id="IPR013328">
    <property type="entry name" value="6PGD_dom2"/>
</dbReference>
<keyword evidence="2" id="KW-0456">Lyase</keyword>
<dbReference type="SUPFAM" id="SSF48179">
    <property type="entry name" value="6-phosphogluconate dehydrogenase C-terminal domain-like"/>
    <property type="match status" value="1"/>
</dbReference>
<dbReference type="GO" id="GO:0006635">
    <property type="term" value="P:fatty acid beta-oxidation"/>
    <property type="evidence" value="ECO:0007669"/>
    <property type="project" value="TreeGrafter"/>
</dbReference>
<dbReference type="OrthoDB" id="9771883at2"/>
<evidence type="ECO:0000256" key="1">
    <source>
        <dbReference type="ARBA" id="ARBA00023235"/>
    </source>
</evidence>
<gene>
    <name evidence="4" type="ORF">CDQ91_13960</name>
</gene>
<sequence length="603" mass="62381">MTIEVEDLRKVQLLRLSNGPANILSVGTGLVAALGAALARAQAVPGCRGVVITGARNIFCGGADLGDLGRADDLRALFEAIEWSAIPVVMAISGPALGGGVELALAGHWRIAARTAAFALPEVGLGLLPGLGGTQRLPRLIGADRALDLMLSGRRITAEAALAAGLIDAIVDGDVVESAIRFARDGRAPLRRTCQLPPPPDAAAAIAARRQALGTSLNRAPERILDCVANLSGDFAAGMRLEAQWLDELVASEASRGLRHAFFAHRAAMHIPGLDKGRRVGPPATAHILGRCTHSQHIAATLQASGVAVSQGRPGQGAGHPELVVTLDETSGAPQFLATEAAAVTASPRRAATSYDADSVQDADGARAAAKHVQFHCAGPGALMEVIRAPGTAPAALAAMAALGKAMGKTVIVSGDRGGSIFERLAEAYAAPVRSLLAEGTPAERIDRALTRWGMARGPVAAGLVCSPAAGTSRDAALRPGPQSDAHIVELCLLHLVNEGAQLIDEDVAWRSADIDVAALEGLGFPRERGGPMFEADRIGLPRIFARLQRLYADGKLARKPAVLIEALARAGAALADHDATASGTRLRARETRSVVESYSTLK</sequence>
<comment type="caution">
    <text evidence="4">The sequence shown here is derived from an EMBL/GenBank/DDBJ whole genome shotgun (WGS) entry which is preliminary data.</text>
</comment>
<keyword evidence="1" id="KW-0413">Isomerase</keyword>
<accession>A0A246JS87</accession>
<dbReference type="GO" id="GO:0016829">
    <property type="term" value="F:lyase activity"/>
    <property type="evidence" value="ECO:0007669"/>
    <property type="project" value="UniProtKB-KW"/>
</dbReference>
<keyword evidence="3" id="KW-0511">Multifunctional enzyme</keyword>
<evidence type="ECO:0000313" key="4">
    <source>
        <dbReference type="EMBL" id="OWQ95382.1"/>
    </source>
</evidence>
<evidence type="ECO:0008006" key="6">
    <source>
        <dbReference type="Google" id="ProtNLM"/>
    </source>
</evidence>
<dbReference type="Pfam" id="PF00378">
    <property type="entry name" value="ECH_1"/>
    <property type="match status" value="1"/>
</dbReference>
<dbReference type="Gene3D" id="3.90.226.10">
    <property type="entry name" value="2-enoyl-CoA Hydratase, Chain A, domain 1"/>
    <property type="match status" value="1"/>
</dbReference>
<dbReference type="PANTHER" id="PTHR23309">
    <property type="entry name" value="3-HYDROXYACYL-COA DEHYROGENASE"/>
    <property type="match status" value="1"/>
</dbReference>
<proteinExistence type="predicted"/>
<dbReference type="InterPro" id="IPR029045">
    <property type="entry name" value="ClpP/crotonase-like_dom_sf"/>
</dbReference>
<dbReference type="CDD" id="cd06558">
    <property type="entry name" value="crotonase-like"/>
    <property type="match status" value="1"/>
</dbReference>